<dbReference type="InterPro" id="IPR036061">
    <property type="entry name" value="CheW-like_dom_sf"/>
</dbReference>
<evidence type="ECO:0000313" key="3">
    <source>
        <dbReference type="Proteomes" id="UP000463883"/>
    </source>
</evidence>
<keyword evidence="3" id="KW-1185">Reference proteome</keyword>
<name>A0A6P1MNG1_9FIRM</name>
<dbReference type="PANTHER" id="PTHR47233">
    <property type="entry name" value="CHEMOTAXIS PROTEIN CHEV"/>
    <property type="match status" value="1"/>
</dbReference>
<organism evidence="2 3">
    <name type="scientific">Aminipila terrae</name>
    <dbReference type="NCBI Taxonomy" id="2697030"/>
    <lineage>
        <taxon>Bacteria</taxon>
        <taxon>Bacillati</taxon>
        <taxon>Bacillota</taxon>
        <taxon>Clostridia</taxon>
        <taxon>Peptostreptococcales</taxon>
        <taxon>Anaerovoracaceae</taxon>
        <taxon>Aminipila</taxon>
    </lineage>
</organism>
<dbReference type="Gene3D" id="2.30.30.40">
    <property type="entry name" value="SH3 Domains"/>
    <property type="match status" value="1"/>
</dbReference>
<dbReference type="PROSITE" id="PS50851">
    <property type="entry name" value="CHEW"/>
    <property type="match status" value="1"/>
</dbReference>
<dbReference type="GO" id="GO:0007165">
    <property type="term" value="P:signal transduction"/>
    <property type="evidence" value="ECO:0007669"/>
    <property type="project" value="InterPro"/>
</dbReference>
<dbReference type="Gene3D" id="2.40.50.180">
    <property type="entry name" value="CheA-289, Domain 4"/>
    <property type="match status" value="1"/>
</dbReference>
<dbReference type="SUPFAM" id="SSF50341">
    <property type="entry name" value="CheW-like"/>
    <property type="match status" value="1"/>
</dbReference>
<dbReference type="PANTHER" id="PTHR47233:SF3">
    <property type="entry name" value="CHEMOTAXIS PROTEIN CHEV"/>
    <property type="match status" value="1"/>
</dbReference>
<dbReference type="InterPro" id="IPR002545">
    <property type="entry name" value="CheW-lke_dom"/>
</dbReference>
<dbReference type="Proteomes" id="UP000463883">
    <property type="component" value="Chromosome"/>
</dbReference>
<protein>
    <recommendedName>
        <fullName evidence="1">CheW-like domain-containing protein</fullName>
    </recommendedName>
</protein>
<dbReference type="Pfam" id="PF01584">
    <property type="entry name" value="CheW"/>
    <property type="match status" value="1"/>
</dbReference>
<sequence>MSKSENGDNSEVLLETDTDEMEILIFTIKDQIFGVNVQQVREILMPAPVDKVPHGHPSVEGVYMPRDILITVINLADYLGIYLNPEERTLFIVADVERLNAAFRVNSVLGIERISNESIEKSDASYGRQGIITGIVRVNGKLISLIDFAKVVEEISQ</sequence>
<dbReference type="AlphaFoldDB" id="A0A6P1MNG1"/>
<dbReference type="RefSeq" id="WP_162362313.1">
    <property type="nucleotide sequence ID" value="NZ_CP047591.1"/>
</dbReference>
<proteinExistence type="predicted"/>
<dbReference type="SMART" id="SM00260">
    <property type="entry name" value="CheW"/>
    <property type="match status" value="1"/>
</dbReference>
<dbReference type="KEGG" id="amic:Ami3637_09175"/>
<accession>A0A6P1MNG1</accession>
<feature type="domain" description="CheW-like" evidence="1">
    <location>
        <begin position="20"/>
        <end position="157"/>
    </location>
</feature>
<evidence type="ECO:0000313" key="2">
    <source>
        <dbReference type="EMBL" id="QHI72545.1"/>
    </source>
</evidence>
<dbReference type="GO" id="GO:0006935">
    <property type="term" value="P:chemotaxis"/>
    <property type="evidence" value="ECO:0007669"/>
    <property type="project" value="InterPro"/>
</dbReference>
<evidence type="ECO:0000259" key="1">
    <source>
        <dbReference type="PROSITE" id="PS50851"/>
    </source>
</evidence>
<gene>
    <name evidence="2" type="ORF">Ami3637_09175</name>
</gene>
<dbReference type="EMBL" id="CP047591">
    <property type="protein sequence ID" value="QHI72545.1"/>
    <property type="molecule type" value="Genomic_DNA"/>
</dbReference>
<reference evidence="2 3" key="1">
    <citation type="submission" date="2020-01" db="EMBL/GenBank/DDBJ databases">
        <title>Genomic analysis of Aminipila sp. CBA3637.</title>
        <authorList>
            <person name="Kim Y.B."/>
            <person name="Roh S.W."/>
        </authorList>
    </citation>
    <scope>NUCLEOTIDE SEQUENCE [LARGE SCALE GENOMIC DNA]</scope>
    <source>
        <strain evidence="2 3">CBA3637</strain>
    </source>
</reference>